<dbReference type="WBParaSite" id="nRc.2.0.1.t11205-RA">
    <property type="protein sequence ID" value="nRc.2.0.1.t11205-RA"/>
    <property type="gene ID" value="nRc.2.0.1.g11205"/>
</dbReference>
<organism evidence="2 3">
    <name type="scientific">Romanomermis culicivorax</name>
    <name type="common">Nematode worm</name>
    <dbReference type="NCBI Taxonomy" id="13658"/>
    <lineage>
        <taxon>Eukaryota</taxon>
        <taxon>Metazoa</taxon>
        <taxon>Ecdysozoa</taxon>
        <taxon>Nematoda</taxon>
        <taxon>Enoplea</taxon>
        <taxon>Dorylaimia</taxon>
        <taxon>Mermithida</taxon>
        <taxon>Mermithoidea</taxon>
        <taxon>Mermithidae</taxon>
        <taxon>Romanomermis</taxon>
    </lineage>
</organism>
<keyword evidence="1" id="KW-0812">Transmembrane</keyword>
<evidence type="ECO:0000256" key="1">
    <source>
        <dbReference type="SAM" id="Phobius"/>
    </source>
</evidence>
<evidence type="ECO:0000313" key="2">
    <source>
        <dbReference type="Proteomes" id="UP000887565"/>
    </source>
</evidence>
<accession>A0A915IAK5</accession>
<protein>
    <submittedName>
        <fullName evidence="3">Uncharacterized protein</fullName>
    </submittedName>
</protein>
<reference evidence="3" key="1">
    <citation type="submission" date="2022-11" db="UniProtKB">
        <authorList>
            <consortium name="WormBaseParasite"/>
        </authorList>
    </citation>
    <scope>IDENTIFICATION</scope>
</reference>
<dbReference type="AlphaFoldDB" id="A0A915IAK5"/>
<sequence length="180" mass="19943">MEPAIRKSTLPIRTTALLLPRAMTLIPSTKKPFTSSSTSTTMATAPSRLKLVISTHPVLRAAPAAATALQFEPQLPSELTTLRKYARFCTTDQPHSITLAKPCYCPLIDPTVDSFLQHTLREMVLINFLGYIGVGITMAVHILATNASLTLYQYFRAHYPTDYHEPQWPVCPHIAALILL</sequence>
<proteinExistence type="predicted"/>
<keyword evidence="2" id="KW-1185">Reference proteome</keyword>
<feature type="transmembrane region" description="Helical" evidence="1">
    <location>
        <begin position="124"/>
        <end position="144"/>
    </location>
</feature>
<keyword evidence="1" id="KW-0472">Membrane</keyword>
<name>A0A915IAK5_ROMCU</name>
<evidence type="ECO:0000313" key="3">
    <source>
        <dbReference type="WBParaSite" id="nRc.2.0.1.t11205-RA"/>
    </source>
</evidence>
<keyword evidence="1" id="KW-1133">Transmembrane helix</keyword>
<dbReference type="Proteomes" id="UP000887565">
    <property type="component" value="Unplaced"/>
</dbReference>